<keyword evidence="2" id="KW-1185">Reference proteome</keyword>
<gene>
    <name evidence="1" type="ORF">A0H81_09642</name>
</gene>
<dbReference type="EMBL" id="LUGG01000014">
    <property type="protein sequence ID" value="OBZ70366.1"/>
    <property type="molecule type" value="Genomic_DNA"/>
</dbReference>
<evidence type="ECO:0000313" key="2">
    <source>
        <dbReference type="Proteomes" id="UP000092993"/>
    </source>
</evidence>
<dbReference type="Proteomes" id="UP000092993">
    <property type="component" value="Unassembled WGS sequence"/>
</dbReference>
<evidence type="ECO:0000313" key="1">
    <source>
        <dbReference type="EMBL" id="OBZ70366.1"/>
    </source>
</evidence>
<accession>A0A1C7M1S6</accession>
<sequence length="81" mass="8690">MFLPTIHCRPLAPNVTTNVTTTVCFETSFARLQQKKNTECAGCTFAQQLALALTASESARLVSAALPVDYALAGLLYTRAP</sequence>
<organism evidence="1 2">
    <name type="scientific">Grifola frondosa</name>
    <name type="common">Maitake</name>
    <name type="synonym">Polyporus frondosus</name>
    <dbReference type="NCBI Taxonomy" id="5627"/>
    <lineage>
        <taxon>Eukaryota</taxon>
        <taxon>Fungi</taxon>
        <taxon>Dikarya</taxon>
        <taxon>Basidiomycota</taxon>
        <taxon>Agaricomycotina</taxon>
        <taxon>Agaricomycetes</taxon>
        <taxon>Polyporales</taxon>
        <taxon>Grifolaceae</taxon>
        <taxon>Grifola</taxon>
    </lineage>
</organism>
<comment type="caution">
    <text evidence="1">The sequence shown here is derived from an EMBL/GenBank/DDBJ whole genome shotgun (WGS) entry which is preliminary data.</text>
</comment>
<name>A0A1C7M1S6_GRIFR</name>
<dbReference type="AlphaFoldDB" id="A0A1C7M1S6"/>
<proteinExistence type="predicted"/>
<protein>
    <submittedName>
        <fullName evidence="1">Uncharacterized protein</fullName>
    </submittedName>
</protein>
<reference evidence="1 2" key="1">
    <citation type="submission" date="2016-03" db="EMBL/GenBank/DDBJ databases">
        <title>Whole genome sequencing of Grifola frondosa 9006-11.</title>
        <authorList>
            <person name="Min B."/>
            <person name="Park H."/>
            <person name="Kim J.-G."/>
            <person name="Cho H."/>
            <person name="Oh Y.-L."/>
            <person name="Kong W.-S."/>
            <person name="Choi I.-G."/>
        </authorList>
    </citation>
    <scope>NUCLEOTIDE SEQUENCE [LARGE SCALE GENOMIC DNA]</scope>
    <source>
        <strain evidence="1 2">9006-11</strain>
    </source>
</reference>